<dbReference type="PIRSF" id="PIRSF000193">
    <property type="entry name" value="Pyrrol-5-carb_rd"/>
    <property type="match status" value="1"/>
</dbReference>
<organism evidence="8 9">
    <name type="scientific">Cellvibrio zantedeschiae</name>
    <dbReference type="NCBI Taxonomy" id="1237077"/>
    <lineage>
        <taxon>Bacteria</taxon>
        <taxon>Pseudomonadati</taxon>
        <taxon>Pseudomonadota</taxon>
        <taxon>Gammaproteobacteria</taxon>
        <taxon>Cellvibrionales</taxon>
        <taxon>Cellvibrionaceae</taxon>
        <taxon>Cellvibrio</taxon>
    </lineage>
</organism>
<evidence type="ECO:0000259" key="7">
    <source>
        <dbReference type="Pfam" id="PF14748"/>
    </source>
</evidence>
<keyword evidence="3 4" id="KW-0560">Oxidoreductase</keyword>
<keyword evidence="4" id="KW-0641">Proline biosynthesis</keyword>
<name>A0ABQ3B842_9GAMM</name>
<dbReference type="Gene3D" id="3.40.50.720">
    <property type="entry name" value="NAD(P)-binding Rossmann-like Domain"/>
    <property type="match status" value="1"/>
</dbReference>
<comment type="caution">
    <text evidence="8">The sequence shown here is derived from an EMBL/GenBank/DDBJ whole genome shotgun (WGS) entry which is preliminary data.</text>
</comment>
<keyword evidence="2 4" id="KW-0521">NADP</keyword>
<evidence type="ECO:0000256" key="5">
    <source>
        <dbReference type="NCBIfam" id="TIGR00112"/>
    </source>
</evidence>
<proteinExistence type="inferred from homology"/>
<evidence type="ECO:0000256" key="4">
    <source>
        <dbReference type="HAMAP-Rule" id="MF_01925"/>
    </source>
</evidence>
<dbReference type="InterPro" id="IPR008927">
    <property type="entry name" value="6-PGluconate_DH-like_C_sf"/>
</dbReference>
<comment type="similarity">
    <text evidence="1 4">Belongs to the pyrroline-5-carboxylate reductase family.</text>
</comment>
<feature type="domain" description="Pyrroline-5-carboxylate reductase dimerisation" evidence="7">
    <location>
        <begin position="168"/>
        <end position="272"/>
    </location>
</feature>
<comment type="subcellular location">
    <subcellularLocation>
        <location evidence="4">Cytoplasm</location>
    </subcellularLocation>
</comment>
<comment type="catalytic activity">
    <reaction evidence="4">
        <text>L-proline + NAD(+) = (S)-1-pyrroline-5-carboxylate + NADH + 2 H(+)</text>
        <dbReference type="Rhea" id="RHEA:14105"/>
        <dbReference type="ChEBI" id="CHEBI:15378"/>
        <dbReference type="ChEBI" id="CHEBI:17388"/>
        <dbReference type="ChEBI" id="CHEBI:57540"/>
        <dbReference type="ChEBI" id="CHEBI:57945"/>
        <dbReference type="ChEBI" id="CHEBI:60039"/>
        <dbReference type="EC" id="1.5.1.2"/>
    </reaction>
</comment>
<dbReference type="Pfam" id="PF14748">
    <property type="entry name" value="P5CR_dimer"/>
    <property type="match status" value="1"/>
</dbReference>
<dbReference type="HAMAP" id="MF_01925">
    <property type="entry name" value="P5C_reductase"/>
    <property type="match status" value="1"/>
</dbReference>
<dbReference type="EMBL" id="BMYZ01000003">
    <property type="protein sequence ID" value="GGY82718.1"/>
    <property type="molecule type" value="Genomic_DNA"/>
</dbReference>
<evidence type="ECO:0000256" key="1">
    <source>
        <dbReference type="ARBA" id="ARBA00005525"/>
    </source>
</evidence>
<sequence length="278" mass="29035">MSLLTTSSSKIAFIGAGNMAKAIIGGLLAEGFKRINIIASGPRQESLDKVAAEFGINITTDNAAAAAMADVIVLAVKPQMLKEVCLGLANSLNHKPLIISLAAGITTESMGKWLGTDQAIVRCMPNTPSQVRVGASGLFANANVNPAQKSTANTILGAVGIVQWVSDEALINPVTAVSGSGPAYFFLVMESMINAGVELGLTRESATELTLQTALGAAILAKQSDVDIAELRRRVTSPKGTTEQAINSFENDQIRAMFSRAMTACSNRAVELSELLGK</sequence>
<dbReference type="InterPro" id="IPR036291">
    <property type="entry name" value="NAD(P)-bd_dom_sf"/>
</dbReference>
<keyword evidence="9" id="KW-1185">Reference proteome</keyword>
<accession>A0ABQ3B842</accession>
<dbReference type="InterPro" id="IPR029036">
    <property type="entry name" value="P5CR_dimer"/>
</dbReference>
<protein>
    <recommendedName>
        <fullName evidence="4 5">Pyrroline-5-carboxylate reductase</fullName>
        <shortName evidence="4">P5C reductase</shortName>
        <shortName evidence="4">P5CR</shortName>
        <ecNumber evidence="4 5">1.5.1.2</ecNumber>
    </recommendedName>
    <alternativeName>
        <fullName evidence="4">PCA reductase</fullName>
    </alternativeName>
</protein>
<dbReference type="RefSeq" id="WP_189419984.1">
    <property type="nucleotide sequence ID" value="NZ_BMYZ01000003.1"/>
</dbReference>
<dbReference type="SUPFAM" id="SSF51735">
    <property type="entry name" value="NAD(P)-binding Rossmann-fold domains"/>
    <property type="match status" value="1"/>
</dbReference>
<dbReference type="NCBIfam" id="TIGR00112">
    <property type="entry name" value="proC"/>
    <property type="match status" value="1"/>
</dbReference>
<reference evidence="9" key="1">
    <citation type="journal article" date="2019" name="Int. J. Syst. Evol. Microbiol.">
        <title>The Global Catalogue of Microorganisms (GCM) 10K type strain sequencing project: providing services to taxonomists for standard genome sequencing and annotation.</title>
        <authorList>
            <consortium name="The Broad Institute Genomics Platform"/>
            <consortium name="The Broad Institute Genome Sequencing Center for Infectious Disease"/>
            <person name="Wu L."/>
            <person name="Ma J."/>
        </authorList>
    </citation>
    <scope>NUCLEOTIDE SEQUENCE [LARGE SCALE GENOMIC DNA]</scope>
    <source>
        <strain evidence="9">KCTC 32239</strain>
    </source>
</reference>
<dbReference type="InterPro" id="IPR028939">
    <property type="entry name" value="P5C_Rdtase_cat_N"/>
</dbReference>
<dbReference type="PANTHER" id="PTHR11645:SF0">
    <property type="entry name" value="PYRROLINE-5-CARBOXYLATE REDUCTASE 3"/>
    <property type="match status" value="1"/>
</dbReference>
<dbReference type="Gene3D" id="1.10.3730.10">
    <property type="entry name" value="ProC C-terminal domain-like"/>
    <property type="match status" value="1"/>
</dbReference>
<feature type="domain" description="Pyrroline-5-carboxylate reductase catalytic N-terminal" evidence="6">
    <location>
        <begin position="10"/>
        <end position="104"/>
    </location>
</feature>
<comment type="catalytic activity">
    <reaction evidence="4">
        <text>L-proline + NADP(+) = (S)-1-pyrroline-5-carboxylate + NADPH + 2 H(+)</text>
        <dbReference type="Rhea" id="RHEA:14109"/>
        <dbReference type="ChEBI" id="CHEBI:15378"/>
        <dbReference type="ChEBI" id="CHEBI:17388"/>
        <dbReference type="ChEBI" id="CHEBI:57783"/>
        <dbReference type="ChEBI" id="CHEBI:58349"/>
        <dbReference type="ChEBI" id="CHEBI:60039"/>
        <dbReference type="EC" id="1.5.1.2"/>
    </reaction>
</comment>
<evidence type="ECO:0000313" key="9">
    <source>
        <dbReference type="Proteomes" id="UP000619761"/>
    </source>
</evidence>
<dbReference type="Pfam" id="PF03807">
    <property type="entry name" value="F420_oxidored"/>
    <property type="match status" value="1"/>
</dbReference>
<dbReference type="PANTHER" id="PTHR11645">
    <property type="entry name" value="PYRROLINE-5-CARBOXYLATE REDUCTASE"/>
    <property type="match status" value="1"/>
</dbReference>
<keyword evidence="4" id="KW-0963">Cytoplasm</keyword>
<dbReference type="SUPFAM" id="SSF48179">
    <property type="entry name" value="6-phosphogluconate dehydrogenase C-terminal domain-like"/>
    <property type="match status" value="1"/>
</dbReference>
<evidence type="ECO:0000313" key="8">
    <source>
        <dbReference type="EMBL" id="GGY82718.1"/>
    </source>
</evidence>
<keyword evidence="4" id="KW-0028">Amino-acid biosynthesis</keyword>
<evidence type="ECO:0000259" key="6">
    <source>
        <dbReference type="Pfam" id="PF03807"/>
    </source>
</evidence>
<dbReference type="InterPro" id="IPR000304">
    <property type="entry name" value="Pyrroline-COOH_reductase"/>
</dbReference>
<gene>
    <name evidence="4 8" type="primary">proC</name>
    <name evidence="8" type="ORF">GCM10011613_29450</name>
</gene>
<evidence type="ECO:0000256" key="3">
    <source>
        <dbReference type="ARBA" id="ARBA00023002"/>
    </source>
</evidence>
<comment type="pathway">
    <text evidence="4">Amino-acid biosynthesis; L-proline biosynthesis; L-proline from L-glutamate 5-semialdehyde: step 1/1.</text>
</comment>
<comment type="function">
    <text evidence="4">Catalyzes the reduction of 1-pyrroline-5-carboxylate (PCA) to L-proline.</text>
</comment>
<dbReference type="Proteomes" id="UP000619761">
    <property type="component" value="Unassembled WGS sequence"/>
</dbReference>
<evidence type="ECO:0000256" key="2">
    <source>
        <dbReference type="ARBA" id="ARBA00022857"/>
    </source>
</evidence>
<dbReference type="EC" id="1.5.1.2" evidence="4 5"/>